<comment type="caution">
    <text evidence="1">The sequence shown here is derived from an EMBL/GenBank/DDBJ whole genome shotgun (WGS) entry which is preliminary data.</text>
</comment>
<proteinExistence type="predicted"/>
<reference evidence="1" key="2">
    <citation type="submission" date="2020-11" db="EMBL/GenBank/DDBJ databases">
        <authorList>
            <person name="McCartney M.A."/>
            <person name="Auch B."/>
            <person name="Kono T."/>
            <person name="Mallez S."/>
            <person name="Becker A."/>
            <person name="Gohl D.M."/>
            <person name="Silverstein K.A.T."/>
            <person name="Koren S."/>
            <person name="Bechman K.B."/>
            <person name="Herman A."/>
            <person name="Abrahante J.E."/>
            <person name="Garbe J."/>
        </authorList>
    </citation>
    <scope>NUCLEOTIDE SEQUENCE</scope>
    <source>
        <strain evidence="1">Duluth1</strain>
        <tissue evidence="1">Whole animal</tissue>
    </source>
</reference>
<organism evidence="1 2">
    <name type="scientific">Dreissena polymorpha</name>
    <name type="common">Zebra mussel</name>
    <name type="synonym">Mytilus polymorpha</name>
    <dbReference type="NCBI Taxonomy" id="45954"/>
    <lineage>
        <taxon>Eukaryota</taxon>
        <taxon>Metazoa</taxon>
        <taxon>Spiralia</taxon>
        <taxon>Lophotrochozoa</taxon>
        <taxon>Mollusca</taxon>
        <taxon>Bivalvia</taxon>
        <taxon>Autobranchia</taxon>
        <taxon>Heteroconchia</taxon>
        <taxon>Euheterodonta</taxon>
        <taxon>Imparidentia</taxon>
        <taxon>Neoheterodontei</taxon>
        <taxon>Myida</taxon>
        <taxon>Dreissenoidea</taxon>
        <taxon>Dreissenidae</taxon>
        <taxon>Dreissena</taxon>
    </lineage>
</organism>
<dbReference type="Proteomes" id="UP000828390">
    <property type="component" value="Unassembled WGS sequence"/>
</dbReference>
<dbReference type="AlphaFoldDB" id="A0A9D4BYR9"/>
<protein>
    <submittedName>
        <fullName evidence="1">Uncharacterized protein</fullName>
    </submittedName>
</protein>
<evidence type="ECO:0000313" key="2">
    <source>
        <dbReference type="Proteomes" id="UP000828390"/>
    </source>
</evidence>
<gene>
    <name evidence="1" type="ORF">DPMN_073276</name>
</gene>
<dbReference type="EMBL" id="JAIWYP010000014">
    <property type="protein sequence ID" value="KAH3713484.1"/>
    <property type="molecule type" value="Genomic_DNA"/>
</dbReference>
<accession>A0A9D4BYR9</accession>
<keyword evidence="2" id="KW-1185">Reference proteome</keyword>
<sequence length="117" mass="13154">MDSKSNSLGIDSLNALQNVKSTLKVKGVSSIECFKREDILFTPVVNGLTARMRTAGGERKRLLQLKRMETKAVSDKLDFEERKVMTKRAAHDMAAENARQQSEDHEATVAKRMKCVE</sequence>
<reference evidence="1" key="1">
    <citation type="journal article" date="2019" name="bioRxiv">
        <title>The Genome of the Zebra Mussel, Dreissena polymorpha: A Resource for Invasive Species Research.</title>
        <authorList>
            <person name="McCartney M.A."/>
            <person name="Auch B."/>
            <person name="Kono T."/>
            <person name="Mallez S."/>
            <person name="Zhang Y."/>
            <person name="Obille A."/>
            <person name="Becker A."/>
            <person name="Abrahante J.E."/>
            <person name="Garbe J."/>
            <person name="Badalamenti J.P."/>
            <person name="Herman A."/>
            <person name="Mangelson H."/>
            <person name="Liachko I."/>
            <person name="Sullivan S."/>
            <person name="Sone E.D."/>
            <person name="Koren S."/>
            <person name="Silverstein K.A.T."/>
            <person name="Beckman K.B."/>
            <person name="Gohl D.M."/>
        </authorList>
    </citation>
    <scope>NUCLEOTIDE SEQUENCE</scope>
    <source>
        <strain evidence="1">Duluth1</strain>
        <tissue evidence="1">Whole animal</tissue>
    </source>
</reference>
<evidence type="ECO:0000313" key="1">
    <source>
        <dbReference type="EMBL" id="KAH3713484.1"/>
    </source>
</evidence>
<name>A0A9D4BYR9_DREPO</name>